<dbReference type="Gene3D" id="1.20.120.520">
    <property type="entry name" value="nmb1532 protein domain like"/>
    <property type="match status" value="1"/>
</dbReference>
<keyword evidence="3" id="KW-0408">Iron</keyword>
<evidence type="ECO:0000313" key="6">
    <source>
        <dbReference type="Proteomes" id="UP000197587"/>
    </source>
</evidence>
<evidence type="ECO:0000256" key="1">
    <source>
        <dbReference type="ARBA" id="ARBA00010587"/>
    </source>
</evidence>
<dbReference type="Pfam" id="PF01814">
    <property type="entry name" value="Hemerythrin"/>
    <property type="match status" value="1"/>
</dbReference>
<evidence type="ECO:0000259" key="4">
    <source>
        <dbReference type="Pfam" id="PF01814"/>
    </source>
</evidence>
<reference evidence="5 6" key="1">
    <citation type="submission" date="2017-05" db="EMBL/GenBank/DDBJ databases">
        <title>Genome of Chryseobacterium haifense.</title>
        <authorList>
            <person name="Newman J.D."/>
        </authorList>
    </citation>
    <scope>NUCLEOTIDE SEQUENCE [LARGE SCALE GENOMIC DNA]</scope>
    <source>
        <strain evidence="5 6">DSM 19056</strain>
    </source>
</reference>
<organism evidence="5 6">
    <name type="scientific">Kaistella haifensis DSM 19056</name>
    <dbReference type="NCBI Taxonomy" id="1450526"/>
    <lineage>
        <taxon>Bacteria</taxon>
        <taxon>Pseudomonadati</taxon>
        <taxon>Bacteroidota</taxon>
        <taxon>Flavobacteriia</taxon>
        <taxon>Flavobacteriales</taxon>
        <taxon>Weeksellaceae</taxon>
        <taxon>Chryseobacterium group</taxon>
        <taxon>Kaistella</taxon>
    </lineage>
</organism>
<evidence type="ECO:0000256" key="3">
    <source>
        <dbReference type="ARBA" id="ARBA00023004"/>
    </source>
</evidence>
<dbReference type="SUPFAM" id="SSF47188">
    <property type="entry name" value="Hemerythrin-like"/>
    <property type="match status" value="1"/>
</dbReference>
<evidence type="ECO:0000256" key="2">
    <source>
        <dbReference type="ARBA" id="ARBA00022723"/>
    </source>
</evidence>
<dbReference type="GO" id="GO:0046872">
    <property type="term" value="F:metal ion binding"/>
    <property type="evidence" value="ECO:0007669"/>
    <property type="project" value="UniProtKB-KW"/>
</dbReference>
<keyword evidence="2" id="KW-0479">Metal-binding</keyword>
<accession>A0A246B9X8</accession>
<dbReference type="InterPro" id="IPR012312">
    <property type="entry name" value="Hemerythrin-like"/>
</dbReference>
<protein>
    <recommendedName>
        <fullName evidence="4">Hemerythrin-like domain-containing protein</fullName>
    </recommendedName>
</protein>
<comment type="caution">
    <text evidence="5">The sequence shown here is derived from an EMBL/GenBank/DDBJ whole genome shotgun (WGS) entry which is preliminary data.</text>
</comment>
<dbReference type="AlphaFoldDB" id="A0A246B9X8"/>
<gene>
    <name evidence="5" type="ORF">AP75_05650</name>
</gene>
<dbReference type="RefSeq" id="WP_051872637.1">
    <property type="nucleotide sequence ID" value="NZ_JASZ02000009.1"/>
</dbReference>
<comment type="similarity">
    <text evidence="1">Belongs to the hemerythrin family.</text>
</comment>
<proteinExistence type="inferred from homology"/>
<keyword evidence="6" id="KW-1185">Reference proteome</keyword>
<sequence>MEKKPIKRNENLVPVSREHHATLLFCWKLRTGVKAETEPERMIRYTNWFWLHHLQSHFATEEKLLFIDTEDEMVKKGLADHQRILAKINEINLRSTAKTYPLLLDLATLIDDHTRYEERQLFPYLEEKFSDQELGKIGEVLHGEDHDAVEDYDDEFWAKEKKNHL</sequence>
<dbReference type="Proteomes" id="UP000197587">
    <property type="component" value="Unassembled WGS sequence"/>
</dbReference>
<name>A0A246B9X8_9FLAO</name>
<feature type="domain" description="Hemerythrin-like" evidence="4">
    <location>
        <begin position="17"/>
        <end position="125"/>
    </location>
</feature>
<dbReference type="EMBL" id="JASZ02000009">
    <property type="protein sequence ID" value="OWK98476.1"/>
    <property type="molecule type" value="Genomic_DNA"/>
</dbReference>
<dbReference type="InterPro" id="IPR035938">
    <property type="entry name" value="Hemerythrin-like_sf"/>
</dbReference>
<evidence type="ECO:0000313" key="5">
    <source>
        <dbReference type="EMBL" id="OWK98476.1"/>
    </source>
</evidence>